<dbReference type="InterPro" id="IPR032465">
    <property type="entry name" value="ACMSD"/>
</dbReference>
<sequence length="429" mass="47747">MRTDDMILISVDDHVIEPANMFDGHMPAKYADRAPRVVRNEHGVQSWVFEGQETFNIGMNAVVGRPREEFSVEPASFDDMRRACWDVHERVRDMSANGVLAGVPFPSFPRFCGQFFAGADDKDLALATVRAYNDWMIGDWCGPYPERFVPLAIPPYWDPEAAAAEVHRVSELGCHAMTFSENPYKLGQPSLHSEHWNPLWQACSDTGTTVCMHIGSSSQLLVTAPDAAAHVTLVLAPVIAVLTAADLLFSHVLRKFPDLRFALSEGGIGWVPYFAERADYAHRQHTWIDDGFESSMPSEVFRKQVYTCFIEDHAGVAQRDRIGVESIMWECDYPHSDSTWPNSPESAARSLAGCTDAEVDAITHLNAMRLFSFDPFSHRPRERCTVGALRAEAHDVDVTPRSIGEKAKGAISSSDLFSKVLPNQTLTTS</sequence>
<keyword evidence="4" id="KW-1185">Reference proteome</keyword>
<dbReference type="GO" id="GO:0019748">
    <property type="term" value="P:secondary metabolic process"/>
    <property type="evidence" value="ECO:0007669"/>
    <property type="project" value="TreeGrafter"/>
</dbReference>
<evidence type="ECO:0000256" key="1">
    <source>
        <dbReference type="ARBA" id="ARBA00023239"/>
    </source>
</evidence>
<dbReference type="GO" id="GO:0016831">
    <property type="term" value="F:carboxy-lyase activity"/>
    <property type="evidence" value="ECO:0007669"/>
    <property type="project" value="InterPro"/>
</dbReference>
<reference evidence="3" key="2">
    <citation type="submission" date="2020-07" db="EMBL/GenBank/DDBJ databases">
        <authorList>
            <person name="Yu X."/>
        </authorList>
    </citation>
    <scope>NUCLEOTIDE SEQUENCE [LARGE SCALE GENOMIC DNA]</scope>
    <source>
        <strain evidence="3">24T</strain>
    </source>
</reference>
<dbReference type="Gene3D" id="3.20.20.140">
    <property type="entry name" value="Metal-dependent hydrolases"/>
    <property type="match status" value="1"/>
</dbReference>
<evidence type="ECO:0000313" key="4">
    <source>
        <dbReference type="Proteomes" id="UP000510682"/>
    </source>
</evidence>
<dbReference type="GO" id="GO:0005737">
    <property type="term" value="C:cytoplasm"/>
    <property type="evidence" value="ECO:0007669"/>
    <property type="project" value="TreeGrafter"/>
</dbReference>
<reference evidence="3" key="1">
    <citation type="submission" date="2020-07" db="EMBL/GenBank/DDBJ databases">
        <title>Description of Mycobacterium gordonae subsp. intergordonae subsp.nov. and Mycobacterium gordonae subsp. gordonae subsp. nov.</title>
        <authorList>
            <person name="Huang H."/>
        </authorList>
    </citation>
    <scope>NUCLEOTIDE SEQUENCE [LARGE SCALE GENOMIC DNA]</scope>
    <source>
        <strain evidence="3">24T</strain>
    </source>
</reference>
<dbReference type="GO" id="GO:0016787">
    <property type="term" value="F:hydrolase activity"/>
    <property type="evidence" value="ECO:0007669"/>
    <property type="project" value="UniProtKB-KW"/>
</dbReference>
<dbReference type="PANTHER" id="PTHR21240">
    <property type="entry name" value="2-AMINO-3-CARBOXYLMUCONATE-6-SEMIALDEHYDE DECARBOXYLASE"/>
    <property type="match status" value="1"/>
</dbReference>
<dbReference type="EMBL" id="CP059165">
    <property type="protein sequence ID" value="QLL07405.1"/>
    <property type="molecule type" value="Genomic_DNA"/>
</dbReference>
<dbReference type="AlphaFoldDB" id="A0A7D6E8F5"/>
<feature type="domain" description="Amidohydrolase-related" evidence="2">
    <location>
        <begin position="74"/>
        <end position="373"/>
    </location>
</feature>
<gene>
    <name evidence="3" type="ORF">H0P51_27860</name>
</gene>
<proteinExistence type="predicted"/>
<protein>
    <submittedName>
        <fullName evidence="3">Amidohydrolase</fullName>
    </submittedName>
</protein>
<dbReference type="Pfam" id="PF04909">
    <property type="entry name" value="Amidohydro_2"/>
    <property type="match status" value="1"/>
</dbReference>
<accession>A0A7D6E8F5</accession>
<name>A0A7D6E8F5_9MYCO</name>
<organism evidence="3 4">
    <name type="scientific">Mycobacterium vicinigordonae</name>
    <dbReference type="NCBI Taxonomy" id="1719132"/>
    <lineage>
        <taxon>Bacteria</taxon>
        <taxon>Bacillati</taxon>
        <taxon>Actinomycetota</taxon>
        <taxon>Actinomycetes</taxon>
        <taxon>Mycobacteriales</taxon>
        <taxon>Mycobacteriaceae</taxon>
        <taxon>Mycobacterium</taxon>
    </lineage>
</organism>
<dbReference type="PANTHER" id="PTHR21240:SF28">
    <property type="entry name" value="ISO-OROTATE DECARBOXYLASE (EUROFUNG)"/>
    <property type="match status" value="1"/>
</dbReference>
<keyword evidence="1" id="KW-0456">Lyase</keyword>
<dbReference type="RefSeq" id="WP_180915979.1">
    <property type="nucleotide sequence ID" value="NZ_CP059165.1"/>
</dbReference>
<dbReference type="KEGG" id="mgor:H0P51_27860"/>
<dbReference type="Proteomes" id="UP000510682">
    <property type="component" value="Chromosome"/>
</dbReference>
<keyword evidence="3" id="KW-0378">Hydrolase</keyword>
<evidence type="ECO:0000313" key="3">
    <source>
        <dbReference type="EMBL" id="QLL07405.1"/>
    </source>
</evidence>
<dbReference type="InterPro" id="IPR032466">
    <property type="entry name" value="Metal_Hydrolase"/>
</dbReference>
<dbReference type="InterPro" id="IPR006680">
    <property type="entry name" value="Amidohydro-rel"/>
</dbReference>
<evidence type="ECO:0000259" key="2">
    <source>
        <dbReference type="Pfam" id="PF04909"/>
    </source>
</evidence>
<dbReference type="SUPFAM" id="SSF51556">
    <property type="entry name" value="Metallo-dependent hydrolases"/>
    <property type="match status" value="1"/>
</dbReference>